<organism evidence="8 9">
    <name type="scientific">Tenacibaculum lutimaris</name>
    <dbReference type="NCBI Taxonomy" id="285258"/>
    <lineage>
        <taxon>Bacteria</taxon>
        <taxon>Pseudomonadati</taxon>
        <taxon>Bacteroidota</taxon>
        <taxon>Flavobacteriia</taxon>
        <taxon>Flavobacteriales</taxon>
        <taxon>Flavobacteriaceae</taxon>
        <taxon>Tenacibaculum</taxon>
    </lineage>
</organism>
<reference evidence="8 9" key="1">
    <citation type="submission" date="2018-09" db="EMBL/GenBank/DDBJ databases">
        <title>Genomic Encyclopedia of Archaeal and Bacterial Type Strains, Phase II (KMG-II): from individual species to whole genera.</title>
        <authorList>
            <person name="Goeker M."/>
        </authorList>
    </citation>
    <scope>NUCLEOTIDE SEQUENCE [LARGE SCALE GENOMIC DNA]</scope>
    <source>
        <strain evidence="8 9">DSM 16505</strain>
    </source>
</reference>
<dbReference type="InterPro" id="IPR036477">
    <property type="entry name" value="Formyl_transf_N_sf"/>
</dbReference>
<dbReference type="AlphaFoldDB" id="A0A420E492"/>
<evidence type="ECO:0000259" key="7">
    <source>
        <dbReference type="Pfam" id="PF00551"/>
    </source>
</evidence>
<dbReference type="EC" id="2.1.2.2" evidence="6"/>
<evidence type="ECO:0000256" key="1">
    <source>
        <dbReference type="ARBA" id="ARBA00005054"/>
    </source>
</evidence>
<dbReference type="PANTHER" id="PTHR43369">
    <property type="entry name" value="PHOSPHORIBOSYLGLYCINAMIDE FORMYLTRANSFERASE"/>
    <property type="match status" value="1"/>
</dbReference>
<dbReference type="InterPro" id="IPR004607">
    <property type="entry name" value="GART"/>
</dbReference>
<protein>
    <recommendedName>
        <fullName evidence="6">Phosphoribosylglycinamide formyltransferase</fullName>
        <ecNumber evidence="6">2.1.2.2</ecNumber>
    </recommendedName>
    <alternativeName>
        <fullName evidence="6">5'-phosphoribosylglycinamide transformylase</fullName>
    </alternativeName>
    <alternativeName>
        <fullName evidence="6">GAR transformylase</fullName>
        <shortName evidence="6">GART</shortName>
    </alternativeName>
</protein>
<evidence type="ECO:0000256" key="6">
    <source>
        <dbReference type="HAMAP-Rule" id="MF_01930"/>
    </source>
</evidence>
<dbReference type="InterPro" id="IPR001555">
    <property type="entry name" value="GART_AS"/>
</dbReference>
<sequence length="212" mass="24035">MLQIPPLLIIILFFVVTKQLIFNMKRIVIFASGSGSNAENIIKHFNSTQTAIVTHVLSNNEHAKVFDRCERLGIDASLFDRESFSKDDTVLNFLHVEADFIVLAGFLWRIPAKIVEAFPNKIINIHPALLPKYGGKGMYGMNVHRTVKENNEPETGITIHYVNENYDEGAIIFQAKTAVSSEDTPETIAQKVHELEYEHFPKVIEEVILQNE</sequence>
<dbReference type="GO" id="GO:0005829">
    <property type="term" value="C:cytosol"/>
    <property type="evidence" value="ECO:0007669"/>
    <property type="project" value="TreeGrafter"/>
</dbReference>
<evidence type="ECO:0000313" key="8">
    <source>
        <dbReference type="EMBL" id="RKF04945.1"/>
    </source>
</evidence>
<keyword evidence="9" id="KW-1185">Reference proteome</keyword>
<comment type="caution">
    <text evidence="8">The sequence shown here is derived from an EMBL/GenBank/DDBJ whole genome shotgun (WGS) entry which is preliminary data.</text>
</comment>
<feature type="binding site" evidence="6">
    <location>
        <position position="81"/>
    </location>
    <ligand>
        <name>(6R)-10-formyltetrahydrofolate</name>
        <dbReference type="ChEBI" id="CHEBI:195366"/>
    </ligand>
</feature>
<feature type="binding site" evidence="6">
    <location>
        <position position="124"/>
    </location>
    <ligand>
        <name>(6R)-10-formyltetrahydrofolate</name>
        <dbReference type="ChEBI" id="CHEBI:195366"/>
    </ligand>
</feature>
<dbReference type="HAMAP" id="MF_01930">
    <property type="entry name" value="PurN"/>
    <property type="match status" value="1"/>
</dbReference>
<comment type="caution">
    <text evidence="6">Lacks conserved residue(s) required for the propagation of feature annotation.</text>
</comment>
<proteinExistence type="inferred from homology"/>
<evidence type="ECO:0000256" key="3">
    <source>
        <dbReference type="ARBA" id="ARBA00022755"/>
    </source>
</evidence>
<dbReference type="SUPFAM" id="SSF53328">
    <property type="entry name" value="Formyltransferase"/>
    <property type="match status" value="1"/>
</dbReference>
<evidence type="ECO:0000256" key="2">
    <source>
        <dbReference type="ARBA" id="ARBA00022679"/>
    </source>
</evidence>
<feature type="site" description="Raises pKa of active site His" evidence="6">
    <location>
        <position position="167"/>
    </location>
</feature>
<gene>
    <name evidence="6" type="primary">purN</name>
    <name evidence="8" type="ORF">C8N26_0339</name>
</gene>
<dbReference type="UniPathway" id="UPA00074">
    <property type="reaction ID" value="UER00126"/>
</dbReference>
<dbReference type="InterPro" id="IPR002376">
    <property type="entry name" value="Formyl_transf_N"/>
</dbReference>
<comment type="catalytic activity">
    <reaction evidence="5 6">
        <text>N(1)-(5-phospho-beta-D-ribosyl)glycinamide + (6R)-10-formyltetrahydrofolate = N(2)-formyl-N(1)-(5-phospho-beta-D-ribosyl)glycinamide + (6S)-5,6,7,8-tetrahydrofolate + H(+)</text>
        <dbReference type="Rhea" id="RHEA:15053"/>
        <dbReference type="ChEBI" id="CHEBI:15378"/>
        <dbReference type="ChEBI" id="CHEBI:57453"/>
        <dbReference type="ChEBI" id="CHEBI:143788"/>
        <dbReference type="ChEBI" id="CHEBI:147286"/>
        <dbReference type="ChEBI" id="CHEBI:195366"/>
        <dbReference type="EC" id="2.1.2.2"/>
    </reaction>
</comment>
<evidence type="ECO:0000313" key="9">
    <source>
        <dbReference type="Proteomes" id="UP000285780"/>
    </source>
</evidence>
<evidence type="ECO:0000256" key="4">
    <source>
        <dbReference type="ARBA" id="ARBA00038440"/>
    </source>
</evidence>
<accession>A0A420E492</accession>
<feature type="binding site" evidence="6">
    <location>
        <begin position="35"/>
        <end position="37"/>
    </location>
    <ligand>
        <name>N(1)-(5-phospho-beta-D-ribosyl)glycinamide</name>
        <dbReference type="ChEBI" id="CHEBI:143788"/>
    </ligand>
</feature>
<dbReference type="GO" id="GO:0006189">
    <property type="term" value="P:'de novo' IMP biosynthetic process"/>
    <property type="evidence" value="ECO:0007669"/>
    <property type="project" value="UniProtKB-UniRule"/>
</dbReference>
<dbReference type="GO" id="GO:0004644">
    <property type="term" value="F:phosphoribosylglycinamide formyltransferase activity"/>
    <property type="evidence" value="ECO:0007669"/>
    <property type="project" value="UniProtKB-UniRule"/>
</dbReference>
<evidence type="ECO:0000256" key="5">
    <source>
        <dbReference type="ARBA" id="ARBA00047664"/>
    </source>
</evidence>
<keyword evidence="2 6" id="KW-0808">Transferase</keyword>
<comment type="pathway">
    <text evidence="1 6">Purine metabolism; IMP biosynthesis via de novo pathway; N(2)-formyl-N(1)-(5-phospho-D-ribosyl)glycinamide from N(1)-(5-phospho-D-ribosyl)glycinamide (10-formyl THF route): step 1/1.</text>
</comment>
<feature type="domain" description="Formyl transferase N-terminal" evidence="7">
    <location>
        <begin position="25"/>
        <end position="204"/>
    </location>
</feature>
<dbReference type="PROSITE" id="PS00373">
    <property type="entry name" value="GART"/>
    <property type="match status" value="1"/>
</dbReference>
<feature type="active site" description="Proton donor" evidence="6">
    <location>
        <position position="126"/>
    </location>
</feature>
<dbReference type="CDD" id="cd08645">
    <property type="entry name" value="FMT_core_GART"/>
    <property type="match status" value="1"/>
</dbReference>
<dbReference type="Pfam" id="PF00551">
    <property type="entry name" value="Formyl_trans_N"/>
    <property type="match status" value="1"/>
</dbReference>
<dbReference type="Gene3D" id="3.40.50.170">
    <property type="entry name" value="Formyl transferase, N-terminal domain"/>
    <property type="match status" value="1"/>
</dbReference>
<dbReference type="Proteomes" id="UP000285780">
    <property type="component" value="Unassembled WGS sequence"/>
</dbReference>
<comment type="function">
    <text evidence="6">Catalyzes the transfer of a formyl group from 10-formyltetrahydrofolate to 5-phospho-ribosyl-glycinamide (GAR), producing 5-phospho-ribosyl-N-formylglycinamide (FGAR) and tetrahydrofolate.</text>
</comment>
<dbReference type="EMBL" id="RAQM01000006">
    <property type="protein sequence ID" value="RKF04945.1"/>
    <property type="molecule type" value="Genomic_DNA"/>
</dbReference>
<name>A0A420E492_9FLAO</name>
<comment type="similarity">
    <text evidence="4 6">Belongs to the GART family.</text>
</comment>
<keyword evidence="3 6" id="KW-0658">Purine biosynthesis</keyword>
<dbReference type="PANTHER" id="PTHR43369:SF2">
    <property type="entry name" value="PHOSPHORIBOSYLGLYCINAMIDE FORMYLTRANSFERASE"/>
    <property type="match status" value="1"/>
</dbReference>